<dbReference type="Pfam" id="PF13584">
    <property type="entry name" value="BatD"/>
    <property type="match status" value="2"/>
</dbReference>
<feature type="signal peptide" evidence="2">
    <location>
        <begin position="1"/>
        <end position="21"/>
    </location>
</feature>
<keyword evidence="1" id="KW-0472">Membrane</keyword>
<reference evidence="3 4" key="1">
    <citation type="submission" date="2017-06" db="EMBL/GenBank/DDBJ databases">
        <title>Hymenobacter amundsenii sp. nov. isolated from regoliths in Antarctica.</title>
        <authorList>
            <person name="Sedlacek I."/>
            <person name="Kralova S."/>
            <person name="Pantucek R."/>
            <person name="Svec P."/>
            <person name="Holochova P."/>
            <person name="Stankova E."/>
            <person name="Vrbovska V."/>
            <person name="Busse H.-J."/>
        </authorList>
    </citation>
    <scope>NUCLEOTIDE SEQUENCE [LARGE SCALE GENOMIC DNA]</scope>
    <source>
        <strain evidence="3 4">CCM 8682</strain>
    </source>
</reference>
<sequence>MRFLLVVLCWLLPGIEAAVWAQVSPPNAEIELGRASFPLNEYYTISFHLRGAPLERYSAFPDFEGFKKSGKSSTTTTRIVNGQTTVELTITQRYAAFAEGEFKLPPFTMKVNGLVLESGGATLTVGPQQTVPAPVPGAAPPQGLGLLDQLFGKPKPQDYVEPQDQAFLAIATDKERVFVGEGLHVALYFYLRPEDQAVLDFYNFAAQLPAIIRQLRQRTVWEESFDELEIIPETVTVGGKPFLRYRLWEAELYPLNSQPLAFPAVELQMLKYKVAKKPAAGLDNRLEGYKTYRSAPRTVPVLALPPHPLRDQVPVGNYELKEFLDRTTFRTGRTFAYTFGLEGEGNLAAVNLAAPAPPTGLELYGPEVQQTLTRENGRVGGRKSFRFRLVARQAGPVRLDTLFQLIVFNPTTVHYDTLRSRLRPVVGGPERSAVTIRRDPADPFYREALADADATPQPRNAYGVVRRYANLFLGVLMAFALLGWWRARR</sequence>
<evidence type="ECO:0000313" key="4">
    <source>
        <dbReference type="Proteomes" id="UP000197277"/>
    </source>
</evidence>
<dbReference type="Proteomes" id="UP000197277">
    <property type="component" value="Unassembled WGS sequence"/>
</dbReference>
<protein>
    <recommendedName>
        <fullName evidence="5">BatD protein</fullName>
    </recommendedName>
</protein>
<feature type="transmembrane region" description="Helical" evidence="1">
    <location>
        <begin position="468"/>
        <end position="485"/>
    </location>
</feature>
<keyword evidence="4" id="KW-1185">Reference proteome</keyword>
<name>A0A246FJD1_9BACT</name>
<dbReference type="EMBL" id="NIRR01000021">
    <property type="protein sequence ID" value="OWP62658.1"/>
    <property type="molecule type" value="Genomic_DNA"/>
</dbReference>
<keyword evidence="1" id="KW-1133">Transmembrane helix</keyword>
<evidence type="ECO:0000256" key="2">
    <source>
        <dbReference type="SAM" id="SignalP"/>
    </source>
</evidence>
<organism evidence="3 4">
    <name type="scientific">Hymenobacter amundsenii</name>
    <dbReference type="NCBI Taxonomy" id="2006685"/>
    <lineage>
        <taxon>Bacteria</taxon>
        <taxon>Pseudomonadati</taxon>
        <taxon>Bacteroidota</taxon>
        <taxon>Cytophagia</taxon>
        <taxon>Cytophagales</taxon>
        <taxon>Hymenobacteraceae</taxon>
        <taxon>Hymenobacter</taxon>
    </lineage>
</organism>
<evidence type="ECO:0000256" key="1">
    <source>
        <dbReference type="SAM" id="Phobius"/>
    </source>
</evidence>
<evidence type="ECO:0000313" key="3">
    <source>
        <dbReference type="EMBL" id="OWP62658.1"/>
    </source>
</evidence>
<gene>
    <name evidence="3" type="ORF">CDA63_12860</name>
</gene>
<dbReference type="InterPro" id="IPR025738">
    <property type="entry name" value="BatD"/>
</dbReference>
<keyword evidence="1" id="KW-0812">Transmembrane</keyword>
<dbReference type="AlphaFoldDB" id="A0A246FJD1"/>
<comment type="caution">
    <text evidence="3">The sequence shown here is derived from an EMBL/GenBank/DDBJ whole genome shotgun (WGS) entry which is preliminary data.</text>
</comment>
<accession>A0A246FJD1</accession>
<proteinExistence type="predicted"/>
<evidence type="ECO:0008006" key="5">
    <source>
        <dbReference type="Google" id="ProtNLM"/>
    </source>
</evidence>
<dbReference type="PANTHER" id="PTHR40940">
    <property type="entry name" value="PROTEIN BATD-RELATED"/>
    <property type="match status" value="1"/>
</dbReference>
<dbReference type="RefSeq" id="WP_088464864.1">
    <property type="nucleotide sequence ID" value="NZ_NIRR01000021.1"/>
</dbReference>
<dbReference type="OrthoDB" id="2079210at2"/>
<keyword evidence="2" id="KW-0732">Signal</keyword>
<feature type="chain" id="PRO_5012964483" description="BatD protein" evidence="2">
    <location>
        <begin position="22"/>
        <end position="489"/>
    </location>
</feature>
<dbReference type="PANTHER" id="PTHR40940:SF2">
    <property type="entry name" value="BATD"/>
    <property type="match status" value="1"/>
</dbReference>